<dbReference type="PANTHER" id="PTHR11022">
    <property type="entry name" value="PEPTIDOGLYCAN RECOGNITION PROTEIN"/>
    <property type="match status" value="1"/>
</dbReference>
<proteinExistence type="inferred from homology"/>
<comment type="caution">
    <text evidence="6">The sequence shown here is derived from an EMBL/GenBank/DDBJ whole genome shotgun (WGS) entry which is preliminary data.</text>
</comment>
<dbReference type="InterPro" id="IPR015510">
    <property type="entry name" value="PGRP"/>
</dbReference>
<evidence type="ECO:0000259" key="4">
    <source>
        <dbReference type="SMART" id="SM00644"/>
    </source>
</evidence>
<dbReference type="Gene3D" id="3.40.80.10">
    <property type="entry name" value="Peptidoglycan recognition protein-like"/>
    <property type="match status" value="1"/>
</dbReference>
<feature type="compositionally biased region" description="Low complexity" evidence="2">
    <location>
        <begin position="136"/>
        <end position="148"/>
    </location>
</feature>
<keyword evidence="3" id="KW-0732">Signal</keyword>
<feature type="region of interest" description="Disordered" evidence="2">
    <location>
        <begin position="136"/>
        <end position="183"/>
    </location>
</feature>
<evidence type="ECO:0000313" key="7">
    <source>
        <dbReference type="Proteomes" id="UP001597351"/>
    </source>
</evidence>
<organism evidence="6 7">
    <name type="scientific">Nocardioides aestuarii</name>
    <dbReference type="NCBI Taxonomy" id="252231"/>
    <lineage>
        <taxon>Bacteria</taxon>
        <taxon>Bacillati</taxon>
        <taxon>Actinomycetota</taxon>
        <taxon>Actinomycetes</taxon>
        <taxon>Propionibacteriales</taxon>
        <taxon>Nocardioidaceae</taxon>
        <taxon>Nocardioides</taxon>
    </lineage>
</organism>
<accession>A0ABW4TGB2</accession>
<dbReference type="InterPro" id="IPR006619">
    <property type="entry name" value="PGRP_domain_met/bac"/>
</dbReference>
<evidence type="ECO:0000256" key="3">
    <source>
        <dbReference type="SAM" id="SignalP"/>
    </source>
</evidence>
<feature type="domain" description="Peptidoglycan recognition protein family" evidence="5">
    <location>
        <begin position="164"/>
        <end position="312"/>
    </location>
</feature>
<dbReference type="InterPro" id="IPR036505">
    <property type="entry name" value="Amidase/PGRP_sf"/>
</dbReference>
<keyword evidence="7" id="KW-1185">Reference proteome</keyword>
<evidence type="ECO:0000256" key="1">
    <source>
        <dbReference type="ARBA" id="ARBA00007553"/>
    </source>
</evidence>
<dbReference type="CDD" id="cd06583">
    <property type="entry name" value="PGRP"/>
    <property type="match status" value="1"/>
</dbReference>
<dbReference type="InterPro" id="IPR002502">
    <property type="entry name" value="Amidase_domain"/>
</dbReference>
<evidence type="ECO:0000256" key="2">
    <source>
        <dbReference type="SAM" id="MobiDB-lite"/>
    </source>
</evidence>
<name>A0ABW4TGB2_9ACTN</name>
<feature type="compositionally biased region" description="Basic and acidic residues" evidence="2">
    <location>
        <begin position="168"/>
        <end position="178"/>
    </location>
</feature>
<dbReference type="RefSeq" id="WP_343915751.1">
    <property type="nucleotide sequence ID" value="NZ_BAAAJT010000002.1"/>
</dbReference>
<protein>
    <submittedName>
        <fullName evidence="6">Peptidoglycan recognition protein</fullName>
    </submittedName>
</protein>
<comment type="similarity">
    <text evidence="1">Belongs to the N-acetylmuramoyl-L-alanine amidase 2 family.</text>
</comment>
<dbReference type="EMBL" id="JBHUGD010000001">
    <property type="protein sequence ID" value="MFD1945358.1"/>
    <property type="molecule type" value="Genomic_DNA"/>
</dbReference>
<dbReference type="SMART" id="SM00701">
    <property type="entry name" value="PGRP"/>
    <property type="match status" value="1"/>
</dbReference>
<feature type="signal peptide" evidence="3">
    <location>
        <begin position="1"/>
        <end position="24"/>
    </location>
</feature>
<dbReference type="SUPFAM" id="SSF55846">
    <property type="entry name" value="N-acetylmuramoyl-L-alanine amidase-like"/>
    <property type="match status" value="1"/>
</dbReference>
<gene>
    <name evidence="6" type="ORF">ACFSDE_01025</name>
</gene>
<feature type="domain" description="N-acetylmuramoyl-L-alanine amidase" evidence="4">
    <location>
        <begin position="178"/>
        <end position="339"/>
    </location>
</feature>
<sequence>MRLFPPTVLTALLVVPLLAAPAAAAPPDPRVRLADVGAVREADVALAPGTTSLETDPYAMVAATWADGDPVVEVRTSPGGDWEVLPGLADGPTPGEGEGRAGLTATELVWVGRTQDLDVRVTGEAQDLELVLIDPGSDGPAAAAPASRRTARTAEAEADAAPRPTLRTRKDWGADPRWRNGRPHYNKRLKQVHVHHTATGNGYRRSDVPGIIRGMYRYHTHDLGWFDIGYNFLVDRFGRAWVGRSGGPSRLVRGAHTLGFNKTSVGIAVIGTFEERTPRKDARRTVARLAAWKLDKHGRDATGRVWVRSTGSDKYADGERVRLPVVDGHRDTNDTACPGQKLYDRLPGIRRVAQARIDRFGA</sequence>
<feature type="chain" id="PRO_5047226994" evidence="3">
    <location>
        <begin position="25"/>
        <end position="362"/>
    </location>
</feature>
<dbReference type="SMART" id="SM00644">
    <property type="entry name" value="Ami_2"/>
    <property type="match status" value="1"/>
</dbReference>
<evidence type="ECO:0000259" key="5">
    <source>
        <dbReference type="SMART" id="SM00701"/>
    </source>
</evidence>
<dbReference type="PANTHER" id="PTHR11022:SF41">
    <property type="entry name" value="PEPTIDOGLYCAN-RECOGNITION PROTEIN LC-RELATED"/>
    <property type="match status" value="1"/>
</dbReference>
<dbReference type="Proteomes" id="UP001597351">
    <property type="component" value="Unassembled WGS sequence"/>
</dbReference>
<dbReference type="Pfam" id="PF01510">
    <property type="entry name" value="Amidase_2"/>
    <property type="match status" value="1"/>
</dbReference>
<reference evidence="7" key="1">
    <citation type="journal article" date="2019" name="Int. J. Syst. Evol. Microbiol.">
        <title>The Global Catalogue of Microorganisms (GCM) 10K type strain sequencing project: providing services to taxonomists for standard genome sequencing and annotation.</title>
        <authorList>
            <consortium name="The Broad Institute Genomics Platform"/>
            <consortium name="The Broad Institute Genome Sequencing Center for Infectious Disease"/>
            <person name="Wu L."/>
            <person name="Ma J."/>
        </authorList>
    </citation>
    <scope>NUCLEOTIDE SEQUENCE [LARGE SCALE GENOMIC DNA]</scope>
    <source>
        <strain evidence="7">CGMCC 1.12477</strain>
    </source>
</reference>
<evidence type="ECO:0000313" key="6">
    <source>
        <dbReference type="EMBL" id="MFD1945358.1"/>
    </source>
</evidence>